<gene>
    <name evidence="2" type="ORF">SAMN05443637_110180</name>
</gene>
<evidence type="ECO:0000256" key="1">
    <source>
        <dbReference type="ARBA" id="ARBA00022679"/>
    </source>
</evidence>
<dbReference type="EMBL" id="FRAP01000010">
    <property type="protein sequence ID" value="SHK70423.1"/>
    <property type="molecule type" value="Genomic_DNA"/>
</dbReference>
<dbReference type="Pfam" id="PF02515">
    <property type="entry name" value="CoA_transf_3"/>
    <property type="match status" value="1"/>
</dbReference>
<dbReference type="STRING" id="1848.SAMN05443637_110180"/>
<accession>A0A1M6UMR3</accession>
<dbReference type="InterPro" id="IPR044855">
    <property type="entry name" value="CoA-Trfase_III_dom3_sf"/>
</dbReference>
<name>A0A1M6UMR3_PSETH</name>
<evidence type="ECO:0000313" key="2">
    <source>
        <dbReference type="EMBL" id="SHK70423.1"/>
    </source>
</evidence>
<keyword evidence="3" id="KW-1185">Reference proteome</keyword>
<dbReference type="SUPFAM" id="SSF89796">
    <property type="entry name" value="CoA-transferase family III (CaiB/BaiF)"/>
    <property type="match status" value="1"/>
</dbReference>
<organism evidence="2 3">
    <name type="scientific">Pseudonocardia thermophila</name>
    <dbReference type="NCBI Taxonomy" id="1848"/>
    <lineage>
        <taxon>Bacteria</taxon>
        <taxon>Bacillati</taxon>
        <taxon>Actinomycetota</taxon>
        <taxon>Actinomycetes</taxon>
        <taxon>Pseudonocardiales</taxon>
        <taxon>Pseudonocardiaceae</taxon>
        <taxon>Pseudonocardia</taxon>
    </lineage>
</organism>
<dbReference type="OrthoDB" id="9797653at2"/>
<dbReference type="InterPro" id="IPR003673">
    <property type="entry name" value="CoA-Trfase_fam_III"/>
</dbReference>
<dbReference type="AlphaFoldDB" id="A0A1M6UMR3"/>
<dbReference type="PANTHER" id="PTHR48207">
    <property type="entry name" value="SUCCINATE--HYDROXYMETHYLGLUTARATE COA-TRANSFERASE"/>
    <property type="match status" value="1"/>
</dbReference>
<dbReference type="Gene3D" id="3.40.50.10540">
    <property type="entry name" value="Crotonobetainyl-coa:carnitine coa-transferase, domain 1"/>
    <property type="match status" value="1"/>
</dbReference>
<proteinExistence type="predicted"/>
<protein>
    <submittedName>
        <fullName evidence="2">Crotonobetainyl-CoA:carnitine CoA-transferase CaiB</fullName>
    </submittedName>
</protein>
<dbReference type="InterPro" id="IPR050483">
    <property type="entry name" value="CoA-transferase_III_domain"/>
</dbReference>
<dbReference type="RefSeq" id="WP_073457666.1">
    <property type="nucleotide sequence ID" value="NZ_CALGVN010000048.1"/>
</dbReference>
<reference evidence="2 3" key="1">
    <citation type="submission" date="2016-11" db="EMBL/GenBank/DDBJ databases">
        <authorList>
            <person name="Jaros S."/>
            <person name="Januszkiewicz K."/>
            <person name="Wedrychowicz H."/>
        </authorList>
    </citation>
    <scope>NUCLEOTIDE SEQUENCE [LARGE SCALE GENOMIC DNA]</scope>
    <source>
        <strain evidence="2 3">DSM 43832</strain>
    </source>
</reference>
<dbReference type="PANTHER" id="PTHR48207:SF4">
    <property type="entry name" value="BLL6097 PROTEIN"/>
    <property type="match status" value="1"/>
</dbReference>
<dbReference type="Gene3D" id="3.30.1540.10">
    <property type="entry name" value="formyl-coa transferase, domain 3"/>
    <property type="match status" value="1"/>
</dbReference>
<evidence type="ECO:0000313" key="3">
    <source>
        <dbReference type="Proteomes" id="UP000184363"/>
    </source>
</evidence>
<dbReference type="InterPro" id="IPR023606">
    <property type="entry name" value="CoA-Trfase_III_dom_1_sf"/>
</dbReference>
<keyword evidence="1 2" id="KW-0808">Transferase</keyword>
<sequence>MLDRIRVLSFTHFVQGPAAAQHLADLGADVVKIEPPGGAWERRTGSGGIRVAGTSVTFLAVNRNCRAIAVDLKHPMAAEVLAPLIAGADVVLENYRPGALDKLGFGYEAVRAIRPDIVYASATGWGGRGPMGERPGVDVLVQARSGLIAATGDGTTAAGSPVVDHHGAALLALGVLAALVRRARTGEGARVEASLLGAGLDLQAEAIALFHGGRRTRADLRRDRHLAAWFIDAPYGVYRLADAVAVIALSGDMAGFVSAIGAPALVALGDEGRLTDRDAFTAALAAELAGWTWERLDAALGPRGFWYERVADYADLPADPQVQAEGLLTEVRLRDEPVTLVRHPVRYDGELPPVRRMPPELGEHTREVLAESGVDAERIDAWFAAGAVA</sequence>
<dbReference type="Proteomes" id="UP000184363">
    <property type="component" value="Unassembled WGS sequence"/>
</dbReference>
<dbReference type="GO" id="GO:0008410">
    <property type="term" value="F:CoA-transferase activity"/>
    <property type="evidence" value="ECO:0007669"/>
    <property type="project" value="TreeGrafter"/>
</dbReference>